<keyword evidence="2" id="KW-1185">Reference proteome</keyword>
<evidence type="ECO:0000313" key="2">
    <source>
        <dbReference type="Proteomes" id="UP001232725"/>
    </source>
</evidence>
<evidence type="ECO:0000313" key="1">
    <source>
        <dbReference type="EMBL" id="MDP5226321.1"/>
    </source>
</evidence>
<dbReference type="Gene3D" id="3.40.50.1240">
    <property type="entry name" value="Phosphoglycerate mutase-like"/>
    <property type="match status" value="1"/>
</dbReference>
<accession>A0ABT9IL61</accession>
<keyword evidence="1" id="KW-0378">Hydrolase</keyword>
<dbReference type="PANTHER" id="PTHR48100">
    <property type="entry name" value="BROAD-SPECIFICITY PHOSPHATASE YOR283W-RELATED"/>
    <property type="match status" value="1"/>
</dbReference>
<comment type="caution">
    <text evidence="1">The sequence shown here is derived from an EMBL/GenBank/DDBJ whole genome shotgun (WGS) entry which is preliminary data.</text>
</comment>
<dbReference type="InterPro" id="IPR029033">
    <property type="entry name" value="His_PPase_superfam"/>
</dbReference>
<dbReference type="Pfam" id="PF00300">
    <property type="entry name" value="His_Phos_1"/>
    <property type="match status" value="1"/>
</dbReference>
<dbReference type="GO" id="GO:0016787">
    <property type="term" value="F:hydrolase activity"/>
    <property type="evidence" value="ECO:0007669"/>
    <property type="project" value="UniProtKB-KW"/>
</dbReference>
<reference evidence="1 2" key="1">
    <citation type="submission" date="2023-08" db="EMBL/GenBank/DDBJ databases">
        <title>Arthrobacter horti sp. nov., isolated from forest soil.</title>
        <authorList>
            <person name="Park M."/>
        </authorList>
    </citation>
    <scope>NUCLEOTIDE SEQUENCE [LARGE SCALE GENOMIC DNA]</scope>
    <source>
        <strain evidence="1 2">YJM1</strain>
    </source>
</reference>
<gene>
    <name evidence="1" type="ORF">Q9R02_04030</name>
</gene>
<dbReference type="PANTHER" id="PTHR48100:SF58">
    <property type="entry name" value="PE-PGRS FAMILY PROTEIN PE_PGRS11"/>
    <property type="match status" value="1"/>
</dbReference>
<proteinExistence type="predicted"/>
<dbReference type="EC" id="3.1.3.-" evidence="1"/>
<dbReference type="InterPro" id="IPR013078">
    <property type="entry name" value="His_Pase_superF_clade-1"/>
</dbReference>
<protein>
    <submittedName>
        <fullName evidence="1">Histidine phosphatase family protein</fullName>
        <ecNumber evidence="1">3.1.3.-</ecNumber>
    </submittedName>
</protein>
<dbReference type="RefSeq" id="WP_305995376.1">
    <property type="nucleotide sequence ID" value="NZ_JAVALS010000002.1"/>
</dbReference>
<dbReference type="SUPFAM" id="SSF53254">
    <property type="entry name" value="Phosphoglycerate mutase-like"/>
    <property type="match status" value="1"/>
</dbReference>
<dbReference type="EMBL" id="JAVALS010000002">
    <property type="protein sequence ID" value="MDP5226321.1"/>
    <property type="molecule type" value="Genomic_DNA"/>
</dbReference>
<name>A0ABT9IL61_9MICC</name>
<dbReference type="InterPro" id="IPR050275">
    <property type="entry name" value="PGM_Phosphatase"/>
</dbReference>
<dbReference type="Proteomes" id="UP001232725">
    <property type="component" value="Unassembled WGS sequence"/>
</dbReference>
<dbReference type="CDD" id="cd07067">
    <property type="entry name" value="HP_PGM_like"/>
    <property type="match status" value="1"/>
</dbReference>
<organism evidence="1 2">
    <name type="scientific">Arthrobacter horti</name>
    <dbReference type="NCBI Taxonomy" id="3068273"/>
    <lineage>
        <taxon>Bacteria</taxon>
        <taxon>Bacillati</taxon>
        <taxon>Actinomycetota</taxon>
        <taxon>Actinomycetes</taxon>
        <taxon>Micrococcales</taxon>
        <taxon>Micrococcaceae</taxon>
        <taxon>Arthrobacter</taxon>
    </lineage>
</organism>
<sequence length="221" mass="23113">MRIYFIRHGQTPSNVEGALDTAFPGAALSGLGEAQAAALPAAFETLGLRGVYVSPLLRTRQTAAPLAAALGLEAQVLPGLAEIPAGELEMLSDDGSLRRYVDCVRAWMHGELGRAMPGGPDGHTFVDRFDAAIASIAARHADDDAVAVVSHGAAIRCYAALRTDLTEERRAGLMIMNTGGAVVDGRPGAWRLTHWQTEPFGGAALEDRSAEDVTGGVAPVD</sequence>
<dbReference type="SMART" id="SM00855">
    <property type="entry name" value="PGAM"/>
    <property type="match status" value="1"/>
</dbReference>